<feature type="compositionally biased region" description="Pro residues" evidence="2">
    <location>
        <begin position="212"/>
        <end position="221"/>
    </location>
</feature>
<reference evidence="4" key="1">
    <citation type="journal article" date="2019" name="Int. J. Syst. Evol. Microbiol.">
        <title>The Global Catalogue of Microorganisms (GCM) 10K type strain sequencing project: providing services to taxonomists for standard genome sequencing and annotation.</title>
        <authorList>
            <consortium name="The Broad Institute Genomics Platform"/>
            <consortium name="The Broad Institute Genome Sequencing Center for Infectious Disease"/>
            <person name="Wu L."/>
            <person name="Ma J."/>
        </authorList>
    </citation>
    <scope>NUCLEOTIDE SEQUENCE [LARGE SCALE GENOMIC DNA]</scope>
    <source>
        <strain evidence="4">JCM 17906</strain>
    </source>
</reference>
<evidence type="ECO:0000256" key="2">
    <source>
        <dbReference type="SAM" id="MobiDB-lite"/>
    </source>
</evidence>
<name>A0ABP8RUT7_9PSEU</name>
<evidence type="ECO:0008006" key="5">
    <source>
        <dbReference type="Google" id="ProtNLM"/>
    </source>
</evidence>
<dbReference type="EMBL" id="BAABGT010000038">
    <property type="protein sequence ID" value="GAA4547634.1"/>
    <property type="molecule type" value="Genomic_DNA"/>
</dbReference>
<accession>A0ABP8RUT7</accession>
<sequence length="221" mass="22320">MEPVGPVRVPQSAYGRAVDALGAPAAGSSGNPITKVVSADRPNDLEEPVMTNATSTGSATPATSSTGSQQASGAPASRAGAPATTLESRHGATTVADTVVSKIAGLAAREISGVYNLGGGAARAFGVLRERIPGGTTNASQGVRVEVGEKQAAVDLDIVVEYGVAIVDLAAAIRLNVVGALERMTGLEVVEVNIAVNDVHLPEEEDPDREPSSPPPHSRVS</sequence>
<dbReference type="Proteomes" id="UP001501598">
    <property type="component" value="Unassembled WGS sequence"/>
</dbReference>
<gene>
    <name evidence="3" type="ORF">GCM10023175_32270</name>
</gene>
<keyword evidence="4" id="KW-1185">Reference proteome</keyword>
<dbReference type="InterPro" id="IPR005531">
    <property type="entry name" value="Asp23"/>
</dbReference>
<dbReference type="PANTHER" id="PTHR34297">
    <property type="entry name" value="HYPOTHETICAL CYTOSOLIC PROTEIN-RELATED"/>
    <property type="match status" value="1"/>
</dbReference>
<proteinExistence type="inferred from homology"/>
<protein>
    <recommendedName>
        <fullName evidence="5">Alkaline shock family protein YloU</fullName>
    </recommendedName>
</protein>
<dbReference type="PANTHER" id="PTHR34297:SF3">
    <property type="entry name" value="ALKALINE SHOCK PROTEIN 23"/>
    <property type="match status" value="1"/>
</dbReference>
<feature type="region of interest" description="Disordered" evidence="2">
    <location>
        <begin position="46"/>
        <end position="91"/>
    </location>
</feature>
<feature type="region of interest" description="Disordered" evidence="2">
    <location>
        <begin position="200"/>
        <end position="221"/>
    </location>
</feature>
<comment type="caution">
    <text evidence="3">The sequence shown here is derived from an EMBL/GenBank/DDBJ whole genome shotgun (WGS) entry which is preliminary data.</text>
</comment>
<comment type="similarity">
    <text evidence="1">Belongs to the asp23 family.</text>
</comment>
<dbReference type="Pfam" id="PF03780">
    <property type="entry name" value="Asp23"/>
    <property type="match status" value="1"/>
</dbReference>
<evidence type="ECO:0000313" key="4">
    <source>
        <dbReference type="Proteomes" id="UP001501598"/>
    </source>
</evidence>
<organism evidence="3 4">
    <name type="scientific">Pseudonocardia xishanensis</name>
    <dbReference type="NCBI Taxonomy" id="630995"/>
    <lineage>
        <taxon>Bacteria</taxon>
        <taxon>Bacillati</taxon>
        <taxon>Actinomycetota</taxon>
        <taxon>Actinomycetes</taxon>
        <taxon>Pseudonocardiales</taxon>
        <taxon>Pseudonocardiaceae</taxon>
        <taxon>Pseudonocardia</taxon>
    </lineage>
</organism>
<evidence type="ECO:0000313" key="3">
    <source>
        <dbReference type="EMBL" id="GAA4547634.1"/>
    </source>
</evidence>
<evidence type="ECO:0000256" key="1">
    <source>
        <dbReference type="ARBA" id="ARBA00005721"/>
    </source>
</evidence>
<feature type="compositionally biased region" description="Low complexity" evidence="2">
    <location>
        <begin position="53"/>
        <end position="85"/>
    </location>
</feature>